<comment type="caution">
    <text evidence="2">The sequence shown here is derived from an EMBL/GenBank/DDBJ whole genome shotgun (WGS) entry which is preliminary data.</text>
</comment>
<evidence type="ECO:0000313" key="2">
    <source>
        <dbReference type="EMBL" id="MFD1544688.1"/>
    </source>
</evidence>
<proteinExistence type="predicted"/>
<evidence type="ECO:0000259" key="1">
    <source>
        <dbReference type="Pfam" id="PF01370"/>
    </source>
</evidence>
<dbReference type="PANTHER" id="PTHR43245:SF13">
    <property type="entry name" value="UDP-D-APIOSE_UDP-D-XYLOSE SYNTHASE 2"/>
    <property type="match status" value="1"/>
</dbReference>
<dbReference type="InterPro" id="IPR001509">
    <property type="entry name" value="Epimerase_deHydtase"/>
</dbReference>
<protein>
    <submittedName>
        <fullName evidence="2">NAD-dependent epimerase/dehydratase family protein</fullName>
    </submittedName>
</protein>
<dbReference type="EMBL" id="JBHUCM010000044">
    <property type="protein sequence ID" value="MFD1544688.1"/>
    <property type="molecule type" value="Genomic_DNA"/>
</dbReference>
<feature type="domain" description="NAD-dependent epimerase/dehydratase" evidence="1">
    <location>
        <begin position="4"/>
        <end position="212"/>
    </location>
</feature>
<evidence type="ECO:0000313" key="3">
    <source>
        <dbReference type="Proteomes" id="UP001597097"/>
    </source>
</evidence>
<dbReference type="Proteomes" id="UP001597097">
    <property type="component" value="Unassembled WGS sequence"/>
</dbReference>
<organism evidence="2 3">
    <name type="scientific">Nonomuraea guangzhouensis</name>
    <dbReference type="NCBI Taxonomy" id="1291555"/>
    <lineage>
        <taxon>Bacteria</taxon>
        <taxon>Bacillati</taxon>
        <taxon>Actinomycetota</taxon>
        <taxon>Actinomycetes</taxon>
        <taxon>Streptosporangiales</taxon>
        <taxon>Streptosporangiaceae</taxon>
        <taxon>Nonomuraea</taxon>
    </lineage>
</organism>
<reference evidence="3" key="1">
    <citation type="journal article" date="2019" name="Int. J. Syst. Evol. Microbiol.">
        <title>The Global Catalogue of Microorganisms (GCM) 10K type strain sequencing project: providing services to taxonomists for standard genome sequencing and annotation.</title>
        <authorList>
            <consortium name="The Broad Institute Genomics Platform"/>
            <consortium name="The Broad Institute Genome Sequencing Center for Infectious Disease"/>
            <person name="Wu L."/>
            <person name="Ma J."/>
        </authorList>
    </citation>
    <scope>NUCLEOTIDE SEQUENCE [LARGE SCALE GENOMIC DNA]</scope>
    <source>
        <strain evidence="3">CGMCC 1.15399</strain>
    </source>
</reference>
<keyword evidence="3" id="KW-1185">Reference proteome</keyword>
<name>A0ABW4GPE8_9ACTN</name>
<dbReference type="InterPro" id="IPR050177">
    <property type="entry name" value="Lipid_A_modif_metabolic_enz"/>
</dbReference>
<dbReference type="PANTHER" id="PTHR43245">
    <property type="entry name" value="BIFUNCTIONAL POLYMYXIN RESISTANCE PROTEIN ARNA"/>
    <property type="match status" value="1"/>
</dbReference>
<gene>
    <name evidence="2" type="ORF">ACFSJ0_47135</name>
</gene>
<accession>A0ABW4GPE8</accession>
<sequence length="329" mass="34445">MKLLVLGGTEFVGRAFVDEAVASGWDVTVFNRGTHAPQPGVTALRGDRAEPGGLAALGTGEWDVVVDTWSWAPSAVRDAAALLAGRAGHYVYVSSRSVYTYPTAAGAGEDAPVVAASADDGAEVGYAQLKAGGELAAVAAFGERALLARAGLILGPYENIGRLPWWLSRIARGGPVLAPGPAGLPLQYVDVRDLAQWCLEAAGNGLGGAYNVVSPSGFITMEELLETCVRVTGSGAELRWVEPEAILAAGVQPWTDLPVWLQGDDYETLHRGDVSKAVAAGLRFRPVADTVADTWHWLRGIGGQAPMRTDRPPVGLDPKVEATLLEQAG</sequence>
<dbReference type="RefSeq" id="WP_219529418.1">
    <property type="nucleotide sequence ID" value="NZ_JAHKRM010000006.1"/>
</dbReference>
<dbReference type="Pfam" id="PF01370">
    <property type="entry name" value="Epimerase"/>
    <property type="match status" value="1"/>
</dbReference>